<gene>
    <name evidence="1" type="ORF">M9H77_13408</name>
</gene>
<proteinExistence type="predicted"/>
<evidence type="ECO:0000313" key="2">
    <source>
        <dbReference type="Proteomes" id="UP001060085"/>
    </source>
</evidence>
<keyword evidence="2" id="KW-1185">Reference proteome</keyword>
<dbReference type="EMBL" id="CM044703">
    <property type="protein sequence ID" value="KAI5673044.1"/>
    <property type="molecule type" value="Genomic_DNA"/>
</dbReference>
<reference evidence="2" key="1">
    <citation type="journal article" date="2023" name="Nat. Plants">
        <title>Single-cell RNA sequencing provides a high-resolution roadmap for understanding the multicellular compartmentation of specialized metabolism.</title>
        <authorList>
            <person name="Sun S."/>
            <person name="Shen X."/>
            <person name="Li Y."/>
            <person name="Li Y."/>
            <person name="Wang S."/>
            <person name="Li R."/>
            <person name="Zhang H."/>
            <person name="Shen G."/>
            <person name="Guo B."/>
            <person name="Wei J."/>
            <person name="Xu J."/>
            <person name="St-Pierre B."/>
            <person name="Chen S."/>
            <person name="Sun C."/>
        </authorList>
    </citation>
    <scope>NUCLEOTIDE SEQUENCE [LARGE SCALE GENOMIC DNA]</scope>
</reference>
<dbReference type="Proteomes" id="UP001060085">
    <property type="component" value="Linkage Group LG03"/>
</dbReference>
<comment type="caution">
    <text evidence="1">The sequence shown here is derived from an EMBL/GenBank/DDBJ whole genome shotgun (WGS) entry which is preliminary data.</text>
</comment>
<sequence>MENCDLEEFNCDVINHSEYIGVNSMLLECLEEEVIEKCLVSNATVVETSIEDSWVGSVVSSEEDGIKLYNDHALMLGFSVCKENQKFKRHYMRSQRRFTKNIAGYLQELKDSRVSIAAGLRVLKKQIGGSLFVGLTSKRCV</sequence>
<protein>
    <submittedName>
        <fullName evidence="1">Uncharacterized protein</fullName>
    </submittedName>
</protein>
<organism evidence="1 2">
    <name type="scientific">Catharanthus roseus</name>
    <name type="common">Madagascar periwinkle</name>
    <name type="synonym">Vinca rosea</name>
    <dbReference type="NCBI Taxonomy" id="4058"/>
    <lineage>
        <taxon>Eukaryota</taxon>
        <taxon>Viridiplantae</taxon>
        <taxon>Streptophyta</taxon>
        <taxon>Embryophyta</taxon>
        <taxon>Tracheophyta</taxon>
        <taxon>Spermatophyta</taxon>
        <taxon>Magnoliopsida</taxon>
        <taxon>eudicotyledons</taxon>
        <taxon>Gunneridae</taxon>
        <taxon>Pentapetalae</taxon>
        <taxon>asterids</taxon>
        <taxon>lamiids</taxon>
        <taxon>Gentianales</taxon>
        <taxon>Apocynaceae</taxon>
        <taxon>Rauvolfioideae</taxon>
        <taxon>Vinceae</taxon>
        <taxon>Catharanthinae</taxon>
        <taxon>Catharanthus</taxon>
    </lineage>
</organism>
<accession>A0ACC0BKF2</accession>
<name>A0ACC0BKF2_CATRO</name>
<evidence type="ECO:0000313" key="1">
    <source>
        <dbReference type="EMBL" id="KAI5673044.1"/>
    </source>
</evidence>